<dbReference type="EMBL" id="JBJQND010000005">
    <property type="protein sequence ID" value="KAL3876192.1"/>
    <property type="molecule type" value="Genomic_DNA"/>
</dbReference>
<dbReference type="Proteomes" id="UP001634394">
    <property type="component" value="Unassembled WGS sequence"/>
</dbReference>
<sequence length="269" mass="30886">MNWIVPPNHNHNDEEFLSKWATEANKEVLQKLQTKPNSVPIELVSLKLDKKSSPTKTCRIQTAKMRKKHITRRECTETMPVNPKESKIMQGLLEKSTVLEQTLKIDTPSSKLKERKQRKEATSCEISKQIFISCMADQFNNPAMHHMTISDQFTPFTETWAFCNNLADEPVNPLIQHAVPFFEEIRERNLRFVLPTRILILHILFSTVPSAEVNVLEQLCPPDNVQPTYTQLDTERPICTTPLPSSLDFGGIYQVKATFKAAPERSPRF</sequence>
<comment type="caution">
    <text evidence="1">The sequence shown here is derived from an EMBL/GenBank/DDBJ whole genome shotgun (WGS) entry which is preliminary data.</text>
</comment>
<dbReference type="AlphaFoldDB" id="A0ABD3WQZ6"/>
<keyword evidence="2" id="KW-1185">Reference proteome</keyword>
<protein>
    <submittedName>
        <fullName evidence="1">Uncharacterized protein</fullName>
    </submittedName>
</protein>
<accession>A0ABD3WQZ6</accession>
<evidence type="ECO:0000313" key="1">
    <source>
        <dbReference type="EMBL" id="KAL3876192.1"/>
    </source>
</evidence>
<name>A0ABD3WQZ6_SINWO</name>
<gene>
    <name evidence="1" type="ORF">ACJMK2_034062</name>
</gene>
<evidence type="ECO:0000313" key="2">
    <source>
        <dbReference type="Proteomes" id="UP001634394"/>
    </source>
</evidence>
<proteinExistence type="predicted"/>
<organism evidence="1 2">
    <name type="scientific">Sinanodonta woodiana</name>
    <name type="common">Chinese pond mussel</name>
    <name type="synonym">Anodonta woodiana</name>
    <dbReference type="NCBI Taxonomy" id="1069815"/>
    <lineage>
        <taxon>Eukaryota</taxon>
        <taxon>Metazoa</taxon>
        <taxon>Spiralia</taxon>
        <taxon>Lophotrochozoa</taxon>
        <taxon>Mollusca</taxon>
        <taxon>Bivalvia</taxon>
        <taxon>Autobranchia</taxon>
        <taxon>Heteroconchia</taxon>
        <taxon>Palaeoheterodonta</taxon>
        <taxon>Unionida</taxon>
        <taxon>Unionoidea</taxon>
        <taxon>Unionidae</taxon>
        <taxon>Unioninae</taxon>
        <taxon>Sinanodonta</taxon>
    </lineage>
</organism>
<feature type="non-terminal residue" evidence="1">
    <location>
        <position position="269"/>
    </location>
</feature>
<reference evidence="1 2" key="1">
    <citation type="submission" date="2024-11" db="EMBL/GenBank/DDBJ databases">
        <title>Chromosome-level genome assembly of the freshwater bivalve Anodonta woodiana.</title>
        <authorList>
            <person name="Chen X."/>
        </authorList>
    </citation>
    <scope>NUCLEOTIDE SEQUENCE [LARGE SCALE GENOMIC DNA]</scope>
    <source>
        <strain evidence="1">MN2024</strain>
        <tissue evidence="1">Gills</tissue>
    </source>
</reference>